<dbReference type="Gene3D" id="1.10.260.40">
    <property type="entry name" value="lambda repressor-like DNA-binding domains"/>
    <property type="match status" value="1"/>
</dbReference>
<comment type="caution">
    <text evidence="1">The sequence shown here is derived from an EMBL/GenBank/DDBJ whole genome shotgun (WGS) entry which is preliminary data.</text>
</comment>
<evidence type="ECO:0000313" key="1">
    <source>
        <dbReference type="EMBL" id="EFI36114.1"/>
    </source>
</evidence>
<dbReference type="NCBIfam" id="TIGR02684">
    <property type="entry name" value="dnstrm_HI1420"/>
    <property type="match status" value="1"/>
</dbReference>
<proteinExistence type="predicted"/>
<dbReference type="RefSeq" id="WP_008869239.1">
    <property type="nucleotide sequence ID" value="NZ_ACJN02000001.1"/>
</dbReference>
<dbReference type="PANTHER" id="PTHR40275">
    <property type="entry name" value="SSL7038 PROTEIN"/>
    <property type="match status" value="1"/>
</dbReference>
<dbReference type="Pfam" id="PF21716">
    <property type="entry name" value="dnstrm_HI1420"/>
    <property type="match status" value="1"/>
</dbReference>
<dbReference type="SUPFAM" id="SSF47413">
    <property type="entry name" value="lambda repressor-like DNA-binding domains"/>
    <property type="match status" value="1"/>
</dbReference>
<evidence type="ECO:0000313" key="2">
    <source>
        <dbReference type="Proteomes" id="UP000005496"/>
    </source>
</evidence>
<protein>
    <submittedName>
        <fullName evidence="1">Addiction module antidote protein</fullName>
    </submittedName>
</protein>
<dbReference type="Proteomes" id="UP000005496">
    <property type="component" value="Unassembled WGS sequence"/>
</dbReference>
<dbReference type="EMBL" id="ACJN02000001">
    <property type="protein sequence ID" value="EFI36114.1"/>
    <property type="molecule type" value="Genomic_DNA"/>
</dbReference>
<dbReference type="eggNOG" id="COG3636">
    <property type="taxonomic scope" value="Bacteria"/>
</dbReference>
<dbReference type="GO" id="GO:0003677">
    <property type="term" value="F:DNA binding"/>
    <property type="evidence" value="ECO:0007669"/>
    <property type="project" value="InterPro"/>
</dbReference>
<sequence length="116" mass="12638">MTKLAKFDAAEYLDSEEVIAEYLNAALEDEDPSVFLTAVGDVAKARGMTDLAKDAGLGRESLYKALKSGAKPRYDTVLRVIRALGVDLQTVPLKKSISIHQDRGDQQAEVVRDTGK</sequence>
<dbReference type="InterPro" id="IPR010982">
    <property type="entry name" value="Lambda_DNA-bd_dom_sf"/>
</dbReference>
<dbReference type="CDD" id="cd00093">
    <property type="entry name" value="HTH_XRE"/>
    <property type="match status" value="1"/>
</dbReference>
<name>D6SJR1_9BACT</name>
<organism evidence="1 2">
    <name type="scientific">Desulfonatronospira thiodismutans ASO3-1</name>
    <dbReference type="NCBI Taxonomy" id="555779"/>
    <lineage>
        <taxon>Bacteria</taxon>
        <taxon>Pseudomonadati</taxon>
        <taxon>Thermodesulfobacteriota</taxon>
        <taxon>Desulfovibrionia</taxon>
        <taxon>Desulfovibrionales</taxon>
        <taxon>Desulfonatronovibrionaceae</taxon>
        <taxon>Desulfonatronospira</taxon>
    </lineage>
</organism>
<dbReference type="InterPro" id="IPR001387">
    <property type="entry name" value="Cro/C1-type_HTH"/>
</dbReference>
<accession>D6SJR1</accession>
<dbReference type="PANTHER" id="PTHR40275:SF1">
    <property type="entry name" value="SSL7038 PROTEIN"/>
    <property type="match status" value="1"/>
</dbReference>
<dbReference type="InterPro" id="IPR014057">
    <property type="entry name" value="HI1420"/>
</dbReference>
<dbReference type="OrthoDB" id="9798416at2"/>
<dbReference type="AlphaFoldDB" id="D6SJR1"/>
<keyword evidence="2" id="KW-1185">Reference proteome</keyword>
<reference evidence="1" key="1">
    <citation type="submission" date="2010-05" db="EMBL/GenBank/DDBJ databases">
        <title>The draft genome of Desulfonatronospira thiodismutans ASO3-1.</title>
        <authorList>
            <consortium name="US DOE Joint Genome Institute (JGI-PGF)"/>
            <person name="Lucas S."/>
            <person name="Copeland A."/>
            <person name="Lapidus A."/>
            <person name="Cheng J.-F."/>
            <person name="Bruce D."/>
            <person name="Goodwin L."/>
            <person name="Pitluck S."/>
            <person name="Chertkov O."/>
            <person name="Brettin T."/>
            <person name="Detter J.C."/>
            <person name="Han C."/>
            <person name="Land M.L."/>
            <person name="Hauser L."/>
            <person name="Kyrpides N."/>
            <person name="Mikhailova N."/>
            <person name="Muyzer G."/>
            <person name="Woyke T."/>
        </authorList>
    </citation>
    <scope>NUCLEOTIDE SEQUENCE [LARGE SCALE GENOMIC DNA]</scope>
    <source>
        <strain evidence="1">ASO3-1</strain>
    </source>
</reference>
<gene>
    <name evidence="1" type="ORF">Dthio_PD3566</name>
</gene>